<dbReference type="Proteomes" id="UP000176087">
    <property type="component" value="Unassembled WGS sequence"/>
</dbReference>
<feature type="transmembrane region" description="Helical" evidence="1">
    <location>
        <begin position="45"/>
        <end position="66"/>
    </location>
</feature>
<dbReference type="RefSeq" id="WP_070010789.1">
    <property type="nucleotide sequence ID" value="NZ_LJGS01000039.1"/>
</dbReference>
<protein>
    <recommendedName>
        <fullName evidence="4">DUF4235 domain-containing protein</fullName>
    </recommendedName>
</protein>
<evidence type="ECO:0000256" key="1">
    <source>
        <dbReference type="SAM" id="Phobius"/>
    </source>
</evidence>
<keyword evidence="3" id="KW-1185">Reference proteome</keyword>
<keyword evidence="1" id="KW-0812">Transmembrane</keyword>
<dbReference type="OrthoDB" id="4284397at2"/>
<comment type="caution">
    <text evidence="2">The sequence shown here is derived from an EMBL/GenBank/DDBJ whole genome shotgun (WGS) entry which is preliminary data.</text>
</comment>
<proteinExistence type="predicted"/>
<reference evidence="2 3" key="1">
    <citation type="journal article" date="2016" name="Front. Microbiol.">
        <title>Comparative Genomics Analysis of Streptomyces Species Reveals Their Adaptation to the Marine Environment and Their Diversity at the Genomic Level.</title>
        <authorList>
            <person name="Tian X."/>
            <person name="Zhang Z."/>
            <person name="Yang T."/>
            <person name="Chen M."/>
            <person name="Li J."/>
            <person name="Chen F."/>
            <person name="Yang J."/>
            <person name="Li W."/>
            <person name="Zhang B."/>
            <person name="Zhang Z."/>
            <person name="Wu J."/>
            <person name="Zhang C."/>
            <person name="Long L."/>
            <person name="Xiao J."/>
        </authorList>
    </citation>
    <scope>NUCLEOTIDE SEQUENCE [LARGE SCALE GENOMIC DNA]</scope>
    <source>
        <strain evidence="2 3">SCSIO 10390</strain>
    </source>
</reference>
<gene>
    <name evidence="2" type="ORF">AN215_25690</name>
</gene>
<accession>A0A1E7JH66</accession>
<evidence type="ECO:0008006" key="4">
    <source>
        <dbReference type="Google" id="ProtNLM"/>
    </source>
</evidence>
<evidence type="ECO:0000313" key="3">
    <source>
        <dbReference type="Proteomes" id="UP000176087"/>
    </source>
</evidence>
<feature type="transmembrane region" description="Helical" evidence="1">
    <location>
        <begin position="16"/>
        <end position="33"/>
    </location>
</feature>
<evidence type="ECO:0000313" key="2">
    <source>
        <dbReference type="EMBL" id="OEU85803.1"/>
    </source>
</evidence>
<sequence>MSGKLQKAKGFKKSRTGMYVSIAASLFGVVGTVKRGREARREGDTLQLIDVAVSAAGIVTGVALLVRELRRGELHDVLADD</sequence>
<keyword evidence="1" id="KW-0472">Membrane</keyword>
<name>A0A1E7JH66_9ACTN</name>
<dbReference type="STRING" id="933944.AN215_25690"/>
<dbReference type="AlphaFoldDB" id="A0A1E7JH66"/>
<dbReference type="PATRIC" id="fig|933944.5.peg.4181"/>
<dbReference type="EMBL" id="LJGT01000041">
    <property type="protein sequence ID" value="OEU85803.1"/>
    <property type="molecule type" value="Genomic_DNA"/>
</dbReference>
<organism evidence="2 3">
    <name type="scientific">Streptomyces abyssalis</name>
    <dbReference type="NCBI Taxonomy" id="933944"/>
    <lineage>
        <taxon>Bacteria</taxon>
        <taxon>Bacillati</taxon>
        <taxon>Actinomycetota</taxon>
        <taxon>Actinomycetes</taxon>
        <taxon>Kitasatosporales</taxon>
        <taxon>Streptomycetaceae</taxon>
        <taxon>Streptomyces</taxon>
    </lineage>
</organism>
<keyword evidence="1" id="KW-1133">Transmembrane helix</keyword>